<evidence type="ECO:0000256" key="1">
    <source>
        <dbReference type="ARBA" id="ARBA00001946"/>
    </source>
</evidence>
<dbReference type="FunFam" id="3.40.120.10:FF:000001">
    <property type="entry name" value="Phosphoglucosamine mutase"/>
    <property type="match status" value="1"/>
</dbReference>
<dbReference type="GO" id="GO:0009252">
    <property type="term" value="P:peptidoglycan biosynthetic process"/>
    <property type="evidence" value="ECO:0007669"/>
    <property type="project" value="TreeGrafter"/>
</dbReference>
<evidence type="ECO:0000256" key="4">
    <source>
        <dbReference type="ARBA" id="ARBA00022723"/>
    </source>
</evidence>
<name>I0AK76_IGNAJ</name>
<dbReference type="GO" id="GO:0005975">
    <property type="term" value="P:carbohydrate metabolic process"/>
    <property type="evidence" value="ECO:0007669"/>
    <property type="project" value="InterPro"/>
</dbReference>
<organism evidence="12 13">
    <name type="scientific">Ignavibacterium album (strain DSM 19864 / JCM 16511 / NBRC 101810 / Mat9-16)</name>
    <dbReference type="NCBI Taxonomy" id="945713"/>
    <lineage>
        <taxon>Bacteria</taxon>
        <taxon>Pseudomonadati</taxon>
        <taxon>Ignavibacteriota</taxon>
        <taxon>Ignavibacteria</taxon>
        <taxon>Ignavibacteriales</taxon>
        <taxon>Ignavibacteriaceae</taxon>
        <taxon>Ignavibacterium</taxon>
    </lineage>
</organism>
<dbReference type="InterPro" id="IPR050060">
    <property type="entry name" value="Phosphoglucosamine_mutase"/>
</dbReference>
<dbReference type="InterPro" id="IPR005843">
    <property type="entry name" value="A-D-PHexomutase_C"/>
</dbReference>
<evidence type="ECO:0000259" key="8">
    <source>
        <dbReference type="Pfam" id="PF00408"/>
    </source>
</evidence>
<keyword evidence="4 7" id="KW-0479">Metal-binding</keyword>
<dbReference type="GO" id="GO:0000287">
    <property type="term" value="F:magnesium ion binding"/>
    <property type="evidence" value="ECO:0007669"/>
    <property type="project" value="InterPro"/>
</dbReference>
<evidence type="ECO:0000259" key="9">
    <source>
        <dbReference type="Pfam" id="PF02878"/>
    </source>
</evidence>
<dbReference type="HOGENOM" id="CLU_016950_7_1_10"/>
<comment type="similarity">
    <text evidence="2 7">Belongs to the phosphohexose mutase family.</text>
</comment>
<dbReference type="EMBL" id="CP003418">
    <property type="protein sequence ID" value="AFH49383.1"/>
    <property type="molecule type" value="Genomic_DNA"/>
</dbReference>
<dbReference type="eggNOG" id="COG1109">
    <property type="taxonomic scope" value="Bacteria"/>
</dbReference>
<keyword evidence="3" id="KW-0597">Phosphoprotein</keyword>
<dbReference type="InterPro" id="IPR005844">
    <property type="entry name" value="A-D-PHexomutase_a/b/a-I"/>
</dbReference>
<dbReference type="SUPFAM" id="SSF53738">
    <property type="entry name" value="Phosphoglucomutase, first 3 domains"/>
    <property type="match status" value="3"/>
</dbReference>
<evidence type="ECO:0000259" key="10">
    <source>
        <dbReference type="Pfam" id="PF02879"/>
    </source>
</evidence>
<dbReference type="Gene3D" id="3.30.310.50">
    <property type="entry name" value="Alpha-D-phosphohexomutase, C-terminal domain"/>
    <property type="match status" value="1"/>
</dbReference>
<dbReference type="Pfam" id="PF02878">
    <property type="entry name" value="PGM_PMM_I"/>
    <property type="match status" value="1"/>
</dbReference>
<dbReference type="Pfam" id="PF02880">
    <property type="entry name" value="PGM_PMM_III"/>
    <property type="match status" value="1"/>
</dbReference>
<dbReference type="PANTHER" id="PTHR42946">
    <property type="entry name" value="PHOSPHOHEXOSE MUTASE"/>
    <property type="match status" value="1"/>
</dbReference>
<dbReference type="InterPro" id="IPR024086">
    <property type="entry name" value="GlmM_arc-type"/>
</dbReference>
<dbReference type="Pfam" id="PF02879">
    <property type="entry name" value="PGM_PMM_II"/>
    <property type="match status" value="1"/>
</dbReference>
<dbReference type="PRINTS" id="PR00509">
    <property type="entry name" value="PGMPMM"/>
</dbReference>
<evidence type="ECO:0000256" key="7">
    <source>
        <dbReference type="RuleBase" id="RU004326"/>
    </source>
</evidence>
<dbReference type="SUPFAM" id="SSF55957">
    <property type="entry name" value="Phosphoglucomutase, C-terminal domain"/>
    <property type="match status" value="1"/>
</dbReference>
<evidence type="ECO:0000259" key="11">
    <source>
        <dbReference type="Pfam" id="PF02880"/>
    </source>
</evidence>
<dbReference type="PATRIC" id="fig|945713.3.peg.1676"/>
<dbReference type="InterPro" id="IPR036900">
    <property type="entry name" value="A-D-PHexomutase_C_sf"/>
</dbReference>
<evidence type="ECO:0000313" key="12">
    <source>
        <dbReference type="EMBL" id="AFH49383.1"/>
    </source>
</evidence>
<dbReference type="GO" id="GO:0008966">
    <property type="term" value="F:phosphoglucosamine mutase activity"/>
    <property type="evidence" value="ECO:0007669"/>
    <property type="project" value="InterPro"/>
</dbReference>
<feature type="domain" description="Alpha-D-phosphohexomutase alpha/beta/alpha" evidence="11">
    <location>
        <begin position="272"/>
        <end position="365"/>
    </location>
</feature>
<evidence type="ECO:0000313" key="13">
    <source>
        <dbReference type="Proteomes" id="UP000007394"/>
    </source>
</evidence>
<evidence type="ECO:0000256" key="3">
    <source>
        <dbReference type="ARBA" id="ARBA00022553"/>
    </source>
</evidence>
<dbReference type="STRING" id="945713.IALB_1675"/>
<dbReference type="NCBIfam" id="TIGR03990">
    <property type="entry name" value="Arch_GlmM"/>
    <property type="match status" value="1"/>
</dbReference>
<keyword evidence="13" id="KW-1185">Reference proteome</keyword>
<dbReference type="AlphaFoldDB" id="I0AK76"/>
<evidence type="ECO:0000256" key="6">
    <source>
        <dbReference type="ARBA" id="ARBA00023235"/>
    </source>
</evidence>
<reference evidence="12 13" key="1">
    <citation type="journal article" date="2012" name="Front. Microbiol.">
        <title>Complete genome of Ignavibacterium album, a metabolically versatile, flagellated, facultative anaerobe from the phylum Chlorobi.</title>
        <authorList>
            <person name="Liu Z."/>
            <person name="Frigaard N.-U."/>
            <person name="Vogl K."/>
            <person name="Iino T."/>
            <person name="Ohkuma M."/>
            <person name="Overmann J."/>
            <person name="Bryant D.A."/>
        </authorList>
    </citation>
    <scope>NUCLEOTIDE SEQUENCE [LARGE SCALE GENOMIC DNA]</scope>
    <source>
        <strain evidence="13">DSM 19864 / JCM 16511 / NBRC 101810 / Mat9-16</strain>
    </source>
</reference>
<sequence length="449" mass="49626">MPTLMVSISGIRGIVGDGLTPEVIVKYTSAYADFIKQGKVIVGRDARITGEMVSKIVVGTLLAKGLDVVDIGIVPTPTVQFTVKILEAQGGIAITASHNPNEWNALKLLNATGQFMSPEEHEEMKTFLSTEPFYESWQKIGKYSEHFEAIDNHIEAILKLNLIDAEKIRAKKFKVLLDCVNGAGVYSVPKLLDKLGVEYIKMNCDKSGIFPRLPEPVPENLSETMKSVKENNVDLGIVVDPDVDRLVLITDKGEPFGEENTITQVVKFIVAKTPGKVVVNLSTTRAVEDVAKEFGCKVFRSPVGEANVVKRMKEVDAVIGGEGSGGVIYPSLHYGRDALVGIALTLQHLAEKDITLSDLKKSLPEYFIAKKKIELQNVSPDEIINSLIFKYKNQNINTDDGLRIDFADHWVHLRKSNTEPIIRIIVEAKSKELSESLAEKYLNEIKELV</sequence>
<dbReference type="OrthoDB" id="9806956at2"/>
<dbReference type="InterPro" id="IPR016066">
    <property type="entry name" value="A-D-PHexomutase_CS"/>
</dbReference>
<accession>I0AK76</accession>
<dbReference type="Gene3D" id="3.40.120.10">
    <property type="entry name" value="Alpha-D-Glucose-1,6-Bisphosphate, subunit A, domain 3"/>
    <property type="match status" value="3"/>
</dbReference>
<dbReference type="GO" id="GO:0005829">
    <property type="term" value="C:cytosol"/>
    <property type="evidence" value="ECO:0007669"/>
    <property type="project" value="TreeGrafter"/>
</dbReference>
<dbReference type="InterPro" id="IPR005846">
    <property type="entry name" value="A-D-PHexomutase_a/b/a-III"/>
</dbReference>
<dbReference type="Pfam" id="PF00408">
    <property type="entry name" value="PGM_PMM_IV"/>
    <property type="match status" value="1"/>
</dbReference>
<comment type="cofactor">
    <cofactor evidence="1">
        <name>Mg(2+)</name>
        <dbReference type="ChEBI" id="CHEBI:18420"/>
    </cofactor>
</comment>
<feature type="domain" description="Alpha-D-phosphohexomutase C-terminal" evidence="8">
    <location>
        <begin position="398"/>
        <end position="440"/>
    </location>
</feature>
<evidence type="ECO:0000256" key="2">
    <source>
        <dbReference type="ARBA" id="ARBA00010231"/>
    </source>
</evidence>
<keyword evidence="6" id="KW-0413">Isomerase</keyword>
<evidence type="ECO:0000256" key="5">
    <source>
        <dbReference type="ARBA" id="ARBA00022842"/>
    </source>
</evidence>
<feature type="domain" description="Alpha-D-phosphohexomutase alpha/beta/alpha" evidence="10">
    <location>
        <begin position="161"/>
        <end position="253"/>
    </location>
</feature>
<dbReference type="InterPro" id="IPR005841">
    <property type="entry name" value="Alpha-D-phosphohexomutase_SF"/>
</dbReference>
<dbReference type="KEGG" id="ial:IALB_1675"/>
<dbReference type="GO" id="GO:0004615">
    <property type="term" value="F:phosphomannomutase activity"/>
    <property type="evidence" value="ECO:0007669"/>
    <property type="project" value="TreeGrafter"/>
</dbReference>
<gene>
    <name evidence="12" type="primary">manB</name>
    <name evidence="12" type="ordered locus">IALB_1675</name>
</gene>
<keyword evidence="5 7" id="KW-0460">Magnesium</keyword>
<dbReference type="InterPro" id="IPR016055">
    <property type="entry name" value="A-D-PHexomutase_a/b/a-I/II/III"/>
</dbReference>
<dbReference type="PANTHER" id="PTHR42946:SF1">
    <property type="entry name" value="PHOSPHOGLUCOMUTASE (ALPHA-D-GLUCOSE-1,6-BISPHOSPHATE-DEPENDENT)"/>
    <property type="match status" value="1"/>
</dbReference>
<proteinExistence type="inferred from homology"/>
<feature type="domain" description="Alpha-D-phosphohexomutase alpha/beta/alpha" evidence="9">
    <location>
        <begin position="9"/>
        <end position="133"/>
    </location>
</feature>
<dbReference type="GO" id="GO:0006048">
    <property type="term" value="P:UDP-N-acetylglucosamine biosynthetic process"/>
    <property type="evidence" value="ECO:0007669"/>
    <property type="project" value="TreeGrafter"/>
</dbReference>
<protein>
    <submittedName>
        <fullName evidence="12">Phosphomannomutase</fullName>
    </submittedName>
</protein>
<dbReference type="PROSITE" id="PS00710">
    <property type="entry name" value="PGM_PMM"/>
    <property type="match status" value="1"/>
</dbReference>
<dbReference type="RefSeq" id="WP_014560536.1">
    <property type="nucleotide sequence ID" value="NC_017464.1"/>
</dbReference>
<dbReference type="Proteomes" id="UP000007394">
    <property type="component" value="Chromosome"/>
</dbReference>
<dbReference type="InterPro" id="IPR005845">
    <property type="entry name" value="A-D-PHexomutase_a/b/a-II"/>
</dbReference>